<dbReference type="Pfam" id="PF00903">
    <property type="entry name" value="Glyoxalase"/>
    <property type="match status" value="1"/>
</dbReference>
<gene>
    <name evidence="2" type="ORF">HNR73_000526</name>
</gene>
<dbReference type="PROSITE" id="PS51819">
    <property type="entry name" value="VOC"/>
    <property type="match status" value="1"/>
</dbReference>
<dbReference type="SUPFAM" id="SSF54593">
    <property type="entry name" value="Glyoxalase/Bleomycin resistance protein/Dihydroxybiphenyl dioxygenase"/>
    <property type="match status" value="1"/>
</dbReference>
<dbReference type="InterPro" id="IPR029068">
    <property type="entry name" value="Glyas_Bleomycin-R_OHBP_Dase"/>
</dbReference>
<comment type="caution">
    <text evidence="2">The sequence shown here is derived from an EMBL/GenBank/DDBJ whole genome shotgun (WGS) entry which is preliminary data.</text>
</comment>
<organism evidence="2 3">
    <name type="scientific">Phytomonospora endophytica</name>
    <dbReference type="NCBI Taxonomy" id="714109"/>
    <lineage>
        <taxon>Bacteria</taxon>
        <taxon>Bacillati</taxon>
        <taxon>Actinomycetota</taxon>
        <taxon>Actinomycetes</taxon>
        <taxon>Micromonosporales</taxon>
        <taxon>Micromonosporaceae</taxon>
        <taxon>Phytomonospora</taxon>
    </lineage>
</organism>
<accession>A0A841FAA5</accession>
<dbReference type="PANTHER" id="PTHR34109:SF1">
    <property type="entry name" value="VOC DOMAIN-CONTAINING PROTEIN"/>
    <property type="match status" value="1"/>
</dbReference>
<evidence type="ECO:0000313" key="2">
    <source>
        <dbReference type="EMBL" id="MBB6032684.1"/>
    </source>
</evidence>
<evidence type="ECO:0000313" key="3">
    <source>
        <dbReference type="Proteomes" id="UP000548476"/>
    </source>
</evidence>
<protein>
    <submittedName>
        <fullName evidence="2">Putative glyoxalase superfamily protein PhnB</fullName>
    </submittedName>
</protein>
<sequence>MVTISPIVGYDDQRAALTWLAEAFGFTEHAVHEYNGEIVHAEMRYGDGVIMFGRGHKDSSGVYVVVEDADAHHARAVAAGARVTRELSDQDYGSRDYAALDHEGNEWYFGTYRPKL</sequence>
<dbReference type="InterPro" id="IPR037523">
    <property type="entry name" value="VOC_core"/>
</dbReference>
<proteinExistence type="predicted"/>
<reference evidence="2 3" key="1">
    <citation type="submission" date="2020-08" db="EMBL/GenBank/DDBJ databases">
        <title>Genomic Encyclopedia of Type Strains, Phase IV (KMG-IV): sequencing the most valuable type-strain genomes for metagenomic binning, comparative biology and taxonomic classification.</title>
        <authorList>
            <person name="Goeker M."/>
        </authorList>
    </citation>
    <scope>NUCLEOTIDE SEQUENCE [LARGE SCALE GENOMIC DNA]</scope>
    <source>
        <strain evidence="2 3">YIM 65646</strain>
    </source>
</reference>
<evidence type="ECO:0000259" key="1">
    <source>
        <dbReference type="PROSITE" id="PS51819"/>
    </source>
</evidence>
<dbReference type="RefSeq" id="WP_184785566.1">
    <property type="nucleotide sequence ID" value="NZ_BONT01000035.1"/>
</dbReference>
<dbReference type="InterPro" id="IPR004360">
    <property type="entry name" value="Glyas_Fos-R_dOase_dom"/>
</dbReference>
<feature type="domain" description="VOC" evidence="1">
    <location>
        <begin position="1"/>
        <end position="112"/>
    </location>
</feature>
<dbReference type="Proteomes" id="UP000548476">
    <property type="component" value="Unassembled WGS sequence"/>
</dbReference>
<dbReference type="EMBL" id="JACHGT010000001">
    <property type="protein sequence ID" value="MBB6032684.1"/>
    <property type="molecule type" value="Genomic_DNA"/>
</dbReference>
<dbReference type="Gene3D" id="3.30.720.110">
    <property type="match status" value="1"/>
</dbReference>
<dbReference type="PANTHER" id="PTHR34109">
    <property type="entry name" value="BNAUNNG04460D PROTEIN-RELATED"/>
    <property type="match status" value="1"/>
</dbReference>
<keyword evidence="3" id="KW-1185">Reference proteome</keyword>
<dbReference type="Gene3D" id="3.30.720.120">
    <property type="match status" value="1"/>
</dbReference>
<name>A0A841FAA5_9ACTN</name>
<dbReference type="AlphaFoldDB" id="A0A841FAA5"/>